<proteinExistence type="predicted"/>
<evidence type="ECO:0000313" key="4">
    <source>
        <dbReference type="Proteomes" id="UP001496627"/>
    </source>
</evidence>
<dbReference type="Pfam" id="PF14280">
    <property type="entry name" value="DUF4365"/>
    <property type="match status" value="1"/>
</dbReference>
<reference evidence="3 4" key="1">
    <citation type="submission" date="2024-05" db="EMBL/GenBank/DDBJ databases">
        <title>Neorhizobium sp. Rsf11, a plant growth promoting and heavy metal resistant PAH-degrader.</title>
        <authorList>
            <person name="Golubev S.N."/>
            <person name="Muratova A.Y."/>
            <person name="Markelova M.I."/>
        </authorList>
    </citation>
    <scope>NUCLEOTIDE SEQUENCE [LARGE SCALE GENOMIC DNA]</scope>
    <source>
        <strain evidence="3 4">Rsf11</strain>
    </source>
</reference>
<dbReference type="EMBL" id="JBEAAL010000032">
    <property type="protein sequence ID" value="MEQ1408940.1"/>
    <property type="molecule type" value="Genomic_DNA"/>
</dbReference>
<organism evidence="3 4">
    <name type="scientific">Neorhizobium phenanthreniclasticum</name>
    <dbReference type="NCBI Taxonomy" id="3157917"/>
    <lineage>
        <taxon>Bacteria</taxon>
        <taxon>Pseudomonadati</taxon>
        <taxon>Pseudomonadota</taxon>
        <taxon>Alphaproteobacteria</taxon>
        <taxon>Hyphomicrobiales</taxon>
        <taxon>Rhizobiaceae</taxon>
        <taxon>Rhizobium/Agrobacterium group</taxon>
        <taxon>Neorhizobium</taxon>
    </lineage>
</organism>
<dbReference type="InterPro" id="IPR025375">
    <property type="entry name" value="DUF4365"/>
</dbReference>
<evidence type="ECO:0000256" key="1">
    <source>
        <dbReference type="SAM" id="MobiDB-lite"/>
    </source>
</evidence>
<dbReference type="RefSeq" id="WP_227703990.1">
    <property type="nucleotide sequence ID" value="NZ_JBEAAL010000032.1"/>
</dbReference>
<name>A0ABV0MAL4_9HYPH</name>
<accession>A0ABV0MAL4</accession>
<sequence length="350" mass="40908">MMRRLQAALFATGAHIAALLTAAFSSLAGIRRRRSPLKPLRRSRHKGPKNHPVDQATRLAVDASEQVFRRDFKWFFRRIPESDIGIEARAEILDEGRATGRFMALHIRSETSCVREEEGYLYHGRKEHLDYWTRHSLPVYLLVADTLGKRIVWQRIERPFCRETEEEWSIVVPDANRLDAAARLLFEEAIPADPEALMRSIFALDRPLMEDMQDRITVFVWDEWIAPPSTFCNLRIYFKEDRDSGPDMRFDYHLRADSLHEIMTRLFPWASYSYAEPIAEYSEKIAVHVLDVELRPEACAYLDAESFLEAGYPHEKEPAAPEPEDFVTQEEEREFWRKRGVNQAPDDREN</sequence>
<dbReference type="Proteomes" id="UP001496627">
    <property type="component" value="Unassembled WGS sequence"/>
</dbReference>
<protein>
    <submittedName>
        <fullName evidence="3">DUF4365 domain-containing protein</fullName>
    </submittedName>
</protein>
<keyword evidence="4" id="KW-1185">Reference proteome</keyword>
<feature type="region of interest" description="Disordered" evidence="1">
    <location>
        <begin position="312"/>
        <end position="350"/>
    </location>
</feature>
<evidence type="ECO:0000259" key="2">
    <source>
        <dbReference type="Pfam" id="PF14280"/>
    </source>
</evidence>
<feature type="domain" description="DUF4365" evidence="2">
    <location>
        <begin position="58"/>
        <end position="182"/>
    </location>
</feature>
<evidence type="ECO:0000313" key="3">
    <source>
        <dbReference type="EMBL" id="MEQ1408940.1"/>
    </source>
</evidence>
<comment type="caution">
    <text evidence="3">The sequence shown here is derived from an EMBL/GenBank/DDBJ whole genome shotgun (WGS) entry which is preliminary data.</text>
</comment>
<gene>
    <name evidence="3" type="ORF">ABK249_28920</name>
</gene>
<feature type="compositionally biased region" description="Acidic residues" evidence="1">
    <location>
        <begin position="322"/>
        <end position="333"/>
    </location>
</feature>